<comment type="caution">
    <text evidence="1">The sequence shown here is derived from an EMBL/GenBank/DDBJ whole genome shotgun (WGS) entry which is preliminary data.</text>
</comment>
<accession>A0A0A6UJC4</accession>
<sequence length="216" mass="23912">MAVQPCLPITSEPQFTDFLIEDLAQLDDSVTILLKPPTLITLLHSVSLQLLTESAHSRFKFLMLAPLIAKPLNVAKSSPCTFTVSRRLACLIDTGKNLSRIGLPFQIARGFCELFAESIYLVCPLRKSVFILFEKHSSFFSLSRDPGNGGIMVRPEPRARTRRLRLSTEKALTWLKIAVGNRLKASGTDTELKTGDGIVSIGLALGSLRVKFELRE</sequence>
<dbReference type="AlphaFoldDB" id="A0A0A6UJC4"/>
<proteinExistence type="predicted"/>
<evidence type="ECO:0000313" key="2">
    <source>
        <dbReference type="Proteomes" id="UP000054537"/>
    </source>
</evidence>
<keyword evidence="2" id="KW-1185">Reference proteome</keyword>
<name>A0A0A6UJC4_ACTUT</name>
<evidence type="ECO:0000313" key="1">
    <source>
        <dbReference type="EMBL" id="KHD75178.1"/>
    </source>
</evidence>
<gene>
    <name evidence="1" type="ORF">MB27_24090</name>
</gene>
<reference evidence="1 2" key="1">
    <citation type="submission" date="2014-10" db="EMBL/GenBank/DDBJ databases">
        <title>Draft genome sequence of Actinoplanes utahensis NRRL 12052.</title>
        <authorList>
            <person name="Velasco-Bucheli B."/>
            <person name="del Cerro C."/>
            <person name="Hormigo D."/>
            <person name="Garcia J.L."/>
            <person name="Acebal C."/>
            <person name="Arroyo M."/>
            <person name="de la Mata I."/>
        </authorList>
    </citation>
    <scope>NUCLEOTIDE SEQUENCE [LARGE SCALE GENOMIC DNA]</scope>
    <source>
        <strain evidence="1 2">NRRL 12052</strain>
    </source>
</reference>
<dbReference type="EMBL" id="JRTT01000030">
    <property type="protein sequence ID" value="KHD75178.1"/>
    <property type="molecule type" value="Genomic_DNA"/>
</dbReference>
<protein>
    <submittedName>
        <fullName evidence="1">Uncharacterized protein</fullName>
    </submittedName>
</protein>
<organism evidence="1 2">
    <name type="scientific">Actinoplanes utahensis</name>
    <dbReference type="NCBI Taxonomy" id="1869"/>
    <lineage>
        <taxon>Bacteria</taxon>
        <taxon>Bacillati</taxon>
        <taxon>Actinomycetota</taxon>
        <taxon>Actinomycetes</taxon>
        <taxon>Micromonosporales</taxon>
        <taxon>Micromonosporaceae</taxon>
        <taxon>Actinoplanes</taxon>
    </lineage>
</organism>
<dbReference type="Proteomes" id="UP000054537">
    <property type="component" value="Unassembled WGS sequence"/>
</dbReference>